<evidence type="ECO:0000256" key="5">
    <source>
        <dbReference type="ARBA" id="ARBA00023237"/>
    </source>
</evidence>
<organism evidence="7 8">
    <name type="scientific">Yoonia rhodophyticola</name>
    <dbReference type="NCBI Taxonomy" id="3137370"/>
    <lineage>
        <taxon>Bacteria</taxon>
        <taxon>Pseudomonadati</taxon>
        <taxon>Pseudomonadota</taxon>
        <taxon>Alphaproteobacteria</taxon>
        <taxon>Rhodobacterales</taxon>
        <taxon>Paracoccaceae</taxon>
        <taxon>Yoonia</taxon>
    </lineage>
</organism>
<evidence type="ECO:0000256" key="6">
    <source>
        <dbReference type="SAM" id="SignalP"/>
    </source>
</evidence>
<evidence type="ECO:0000313" key="8">
    <source>
        <dbReference type="Proteomes" id="UP001470809"/>
    </source>
</evidence>
<evidence type="ECO:0000256" key="3">
    <source>
        <dbReference type="ARBA" id="ARBA00022729"/>
    </source>
</evidence>
<keyword evidence="5" id="KW-0998">Cell outer membrane</keyword>
<dbReference type="InterPro" id="IPR010583">
    <property type="entry name" value="MipA"/>
</dbReference>
<evidence type="ECO:0000256" key="1">
    <source>
        <dbReference type="ARBA" id="ARBA00004442"/>
    </source>
</evidence>
<dbReference type="PANTHER" id="PTHR38776:SF1">
    <property type="entry name" value="MLTA-INTERACTING PROTEIN-RELATED"/>
    <property type="match status" value="1"/>
</dbReference>
<name>A0AAN0NM90_9RHOB</name>
<accession>A0AAN0NM90</accession>
<keyword evidence="8" id="KW-1185">Reference proteome</keyword>
<feature type="chain" id="PRO_5042843030" evidence="6">
    <location>
        <begin position="20"/>
        <end position="247"/>
    </location>
</feature>
<sequence length="247" mass="26069">MVRKLCLMLALAAPAPLAAQEGGDGVTFRLGVGPKSSPEYFGAEDNALGVAGSFKLERLQFGDLSVGGERTGLGFGGSLRFVKERSADDYSELSGLEDIDPSLELGGGLRFTQPGFEMFANLRYGVIGHESLVGELGGDVIYRPTSQITLSAGPRVLWGSDDYAQTYFGVTDAESGASGLDAFEAGGGILSQGIEAEATYDFNDTWGVTGKIRYDQLRDAAADSPITQSEDQLTGSLLVTRKITLGF</sequence>
<dbReference type="GO" id="GO:0009279">
    <property type="term" value="C:cell outer membrane"/>
    <property type="evidence" value="ECO:0007669"/>
    <property type="project" value="UniProtKB-SubCell"/>
</dbReference>
<comment type="subcellular location">
    <subcellularLocation>
        <location evidence="1">Cell outer membrane</location>
    </subcellularLocation>
</comment>
<dbReference type="PANTHER" id="PTHR38776">
    <property type="entry name" value="MLTA-INTERACTING PROTEIN-RELATED"/>
    <property type="match status" value="1"/>
</dbReference>
<dbReference type="KEGG" id="yrh:AABB31_11930"/>
<dbReference type="RefSeq" id="WP_342078772.1">
    <property type="nucleotide sequence ID" value="NZ_CP151767.2"/>
</dbReference>
<evidence type="ECO:0000256" key="2">
    <source>
        <dbReference type="ARBA" id="ARBA00005722"/>
    </source>
</evidence>
<dbReference type="Pfam" id="PF06629">
    <property type="entry name" value="MipA"/>
    <property type="match status" value="1"/>
</dbReference>
<proteinExistence type="inferred from homology"/>
<dbReference type="Proteomes" id="UP001470809">
    <property type="component" value="Chromosome"/>
</dbReference>
<dbReference type="EMBL" id="CP151767">
    <property type="protein sequence ID" value="WZU69479.1"/>
    <property type="molecule type" value="Genomic_DNA"/>
</dbReference>
<evidence type="ECO:0000313" key="7">
    <source>
        <dbReference type="EMBL" id="WZU69479.1"/>
    </source>
</evidence>
<protein>
    <submittedName>
        <fullName evidence="7">MipA/OmpV family protein</fullName>
    </submittedName>
</protein>
<dbReference type="AlphaFoldDB" id="A0AAN0NM90"/>
<evidence type="ECO:0000256" key="4">
    <source>
        <dbReference type="ARBA" id="ARBA00023136"/>
    </source>
</evidence>
<keyword evidence="3 6" id="KW-0732">Signal</keyword>
<comment type="similarity">
    <text evidence="2">Belongs to the MipA/OmpV family.</text>
</comment>
<keyword evidence="4" id="KW-0472">Membrane</keyword>
<reference evidence="8" key="1">
    <citation type="submission" date="2024-04" db="EMBL/GenBank/DDBJ databases">
        <title>Phylogenomic analyses of a clade within the roseobacter group suggest taxonomic reassignments of species of the genera Aestuariivita, Citreicella, Loktanella, Nautella, Pelagibaca, Ruegeria, Thalassobius, Thiobacimonas and Tropicibacter, and the proposal o.</title>
        <authorList>
            <person name="Jeon C.O."/>
        </authorList>
    </citation>
    <scope>NUCLEOTIDE SEQUENCE [LARGE SCALE GENOMIC DNA]</scope>
    <source>
        <strain evidence="8">SS1-5</strain>
    </source>
</reference>
<reference evidence="7 8" key="2">
    <citation type="submission" date="2024-08" db="EMBL/GenBank/DDBJ databases">
        <title>Phylogenomic analyses of a clade within the roseobacter group suggest taxonomic reassignments of species of the genera Aestuariivita, Citreicella, Loktanella, Nautella, Pelagibaca, Ruegeria, Thalassobius, Thiobacimonas and Tropicibacter, and the proposal o.</title>
        <authorList>
            <person name="Jeon C.O."/>
        </authorList>
    </citation>
    <scope>NUCLEOTIDE SEQUENCE [LARGE SCALE GENOMIC DNA]</scope>
    <source>
        <strain evidence="7 8">SS1-5</strain>
    </source>
</reference>
<gene>
    <name evidence="7" type="ORF">AABB31_11930</name>
</gene>
<feature type="signal peptide" evidence="6">
    <location>
        <begin position="1"/>
        <end position="19"/>
    </location>
</feature>